<sequence length="346" mass="40590">MKINFILPFKRMTGGIKVVYIYANYLVDQGHDVVCYVPMVSYKGKDQSIFYRVKASLGNTIKKERWFEKQFKLQLVPIISEKFIRDADITIATAWQTAYDVNQFSEKKGKKFYFVQDFETFNGKQREVENSYKLPLTLITVTNSLKKKLKEFNSKKIHVVYNGLFDEDYFHGEKLRSPLPVLLMMYHESEHKKTQDGLEVIRRVKEKYPEIVVNIFGRRIPEKLPDSYNVLINPPREKIFKMYRESDIYLFTSEIESWGLPVVESMANKVAVIGRNRGALAELYNGNNATLFETVDELYDLIITLINERNTLQRLQLEGYETVKKLNWAESSSRFMNIIFNGNKNE</sequence>
<feature type="domain" description="Glycosyl transferase family 1" evidence="2">
    <location>
        <begin position="176"/>
        <end position="320"/>
    </location>
</feature>
<dbReference type="GO" id="GO:0016757">
    <property type="term" value="F:glycosyltransferase activity"/>
    <property type="evidence" value="ECO:0007669"/>
    <property type="project" value="InterPro"/>
</dbReference>
<organism evidence="3">
    <name type="scientific">Streptococcus suis</name>
    <dbReference type="NCBI Taxonomy" id="1307"/>
    <lineage>
        <taxon>Bacteria</taxon>
        <taxon>Bacillati</taxon>
        <taxon>Bacillota</taxon>
        <taxon>Bacilli</taxon>
        <taxon>Lactobacillales</taxon>
        <taxon>Streptococcaceae</taxon>
        <taxon>Streptococcus</taxon>
    </lineage>
</organism>
<protein>
    <submittedName>
        <fullName evidence="3">Glycosyltransferase</fullName>
    </submittedName>
</protein>
<reference evidence="3" key="1">
    <citation type="journal article" date="2013" name="Appl. Environ. Microbiol.">
        <title>Genetic analysis of capsular polysaccharide synthesis gene clusters from all serotypes of Streptococcus suis: potential mechanisms for generation of capsular variation.</title>
        <authorList>
            <person name="Okura M."/>
            <person name="Takamatsu D."/>
            <person name="Maruyama F."/>
            <person name="Nozawa T."/>
            <person name="Nakagawa I."/>
            <person name="Osaki M."/>
            <person name="Sekizaki T."/>
            <person name="Gottschalk M."/>
            <person name="Kumagai Y."/>
            <person name="Hamada S."/>
        </authorList>
    </citation>
    <scope>NUCLEOTIDE SEQUENCE</scope>
    <source>
        <strain evidence="3">2524</strain>
    </source>
</reference>
<dbReference type="Pfam" id="PF00534">
    <property type="entry name" value="Glycos_transf_1"/>
    <property type="match status" value="1"/>
</dbReference>
<keyword evidence="1 3" id="KW-0808">Transferase</keyword>
<dbReference type="PANTHER" id="PTHR46401:SF2">
    <property type="entry name" value="GLYCOSYLTRANSFERASE WBBK-RELATED"/>
    <property type="match status" value="1"/>
</dbReference>
<dbReference type="PANTHER" id="PTHR46401">
    <property type="entry name" value="GLYCOSYLTRANSFERASE WBBK-RELATED"/>
    <property type="match status" value="1"/>
</dbReference>
<dbReference type="SUPFAM" id="SSF53756">
    <property type="entry name" value="UDP-Glycosyltransferase/glycogen phosphorylase"/>
    <property type="match status" value="1"/>
</dbReference>
<dbReference type="CDD" id="cd03801">
    <property type="entry name" value="GT4_PimA-like"/>
    <property type="match status" value="1"/>
</dbReference>
<name>M1VNT6_STRSU</name>
<gene>
    <name evidence="3" type="primary">cps6H</name>
</gene>
<dbReference type="AlphaFoldDB" id="M1VNT6"/>
<accession>M1VNT6</accession>
<evidence type="ECO:0000256" key="1">
    <source>
        <dbReference type="ARBA" id="ARBA00022679"/>
    </source>
</evidence>
<dbReference type="InterPro" id="IPR001296">
    <property type="entry name" value="Glyco_trans_1"/>
</dbReference>
<dbReference type="Gene3D" id="3.40.50.2000">
    <property type="entry name" value="Glycogen Phosphorylase B"/>
    <property type="match status" value="1"/>
</dbReference>
<evidence type="ECO:0000259" key="2">
    <source>
        <dbReference type="Pfam" id="PF00534"/>
    </source>
</evidence>
<dbReference type="RefSeq" id="WP_024386407.1">
    <property type="nucleotide sequence ID" value="NZ_JAVIGN010000015.1"/>
</dbReference>
<proteinExistence type="predicted"/>
<dbReference type="GO" id="GO:0009103">
    <property type="term" value="P:lipopolysaccharide biosynthetic process"/>
    <property type="evidence" value="ECO:0007669"/>
    <property type="project" value="TreeGrafter"/>
</dbReference>
<dbReference type="Gene3D" id="3.40.50.11090">
    <property type="match status" value="1"/>
</dbReference>
<dbReference type="EMBL" id="AB737818">
    <property type="protein sequence ID" value="BAM94552.1"/>
    <property type="molecule type" value="Genomic_DNA"/>
</dbReference>
<evidence type="ECO:0000313" key="3">
    <source>
        <dbReference type="EMBL" id="BAM94552.1"/>
    </source>
</evidence>